<reference evidence="2" key="1">
    <citation type="submission" date="2011-08" db="EMBL/GenBank/DDBJ databases">
        <title>Identification of pro-phages and pro-phage like genetic features within Avibacterium paragallinarum.</title>
        <authorList>
            <person name="Roodt Y."/>
            <person name="Albertyn J."/>
            <person name="Bragg R.R."/>
        </authorList>
    </citation>
    <scope>NUCLEOTIDE SEQUENCE</scope>
    <source>
        <strain evidence="2">Modesto</strain>
    </source>
</reference>
<evidence type="ECO:0000259" key="1">
    <source>
        <dbReference type="Pfam" id="PF08861"/>
    </source>
</evidence>
<evidence type="ECO:0000313" key="3">
    <source>
        <dbReference type="EMBL" id="PXZ38108.1"/>
    </source>
</evidence>
<dbReference type="Proteomes" id="UP000294229">
    <property type="component" value="Unassembled WGS sequence"/>
</dbReference>
<dbReference type="InterPro" id="IPR014960">
    <property type="entry name" value="DUF1828"/>
</dbReference>
<reference evidence="5 8" key="3">
    <citation type="submission" date="2018-06" db="EMBL/GenBank/DDBJ databases">
        <authorList>
            <consortium name="Pathogen Informatics"/>
            <person name="Doyle S."/>
        </authorList>
    </citation>
    <scope>NUCLEOTIDE SEQUENCE [LARGE SCALE GENOMIC DNA]</scope>
    <source>
        <strain evidence="5 8">NCTC11296</strain>
    </source>
</reference>
<name>H6U8N9_AVIPA</name>
<dbReference type="Pfam" id="PF08861">
    <property type="entry name" value="DUF1828"/>
    <property type="match status" value="1"/>
</dbReference>
<reference evidence="4 9" key="4">
    <citation type="submission" date="2018-11" db="EMBL/GenBank/DDBJ databases">
        <title>Sequencing Av. paragallinarum serogroups.</title>
        <authorList>
            <person name="Hellmuth J.E."/>
            <person name="Boucher C.E."/>
            <person name="Cason E.D."/>
        </authorList>
    </citation>
    <scope>NUCLEOTIDE SEQUENCE [LARGE SCALE GENOMIC DNA]</scope>
    <source>
        <strain evidence="4 9">SA-3</strain>
    </source>
</reference>
<dbReference type="EMBL" id="RQXS01000080">
    <property type="protein sequence ID" value="RZN55761.1"/>
    <property type="molecule type" value="Genomic_DNA"/>
</dbReference>
<evidence type="ECO:0000313" key="8">
    <source>
        <dbReference type="Proteomes" id="UP000254465"/>
    </source>
</evidence>
<dbReference type="RefSeq" id="WP_017807325.1">
    <property type="nucleotide sequence ID" value="NZ_CP051636.1"/>
</dbReference>
<evidence type="ECO:0000313" key="6">
    <source>
        <dbReference type="EMBL" id="STO72266.1"/>
    </source>
</evidence>
<dbReference type="EMBL" id="QJPJ01000026">
    <property type="protein sequence ID" value="PXZ38108.1"/>
    <property type="molecule type" value="Genomic_DNA"/>
</dbReference>
<protein>
    <submittedName>
        <fullName evidence="3">DUF1828 domain-containing protein</fullName>
    </submittedName>
    <submittedName>
        <fullName evidence="5">Domain of uncharacterized function DUF1828</fullName>
    </submittedName>
    <submittedName>
        <fullName evidence="2">Phage protein</fullName>
    </submittedName>
</protein>
<organism evidence="2">
    <name type="scientific">Avibacterium paragallinarum</name>
    <name type="common">Haemophilus gallinarum</name>
    <dbReference type="NCBI Taxonomy" id="728"/>
    <lineage>
        <taxon>Bacteria</taxon>
        <taxon>Pseudomonadati</taxon>
        <taxon>Pseudomonadota</taxon>
        <taxon>Gammaproteobacteria</taxon>
        <taxon>Pasteurellales</taxon>
        <taxon>Pasteurellaceae</taxon>
        <taxon>Avibacterium</taxon>
    </lineage>
</organism>
<dbReference type="AlphaFoldDB" id="H6U8N9"/>
<dbReference type="Proteomes" id="UP000254465">
    <property type="component" value="Unassembled WGS sequence"/>
</dbReference>
<feature type="domain" description="DUF1828" evidence="1">
    <location>
        <begin position="37"/>
        <end position="118"/>
    </location>
</feature>
<accession>H6U8N9</accession>
<evidence type="ECO:0000313" key="5">
    <source>
        <dbReference type="EMBL" id="STO71810.1"/>
    </source>
</evidence>
<dbReference type="EMBL" id="UGHK01000002">
    <property type="protein sequence ID" value="STO72266.1"/>
    <property type="molecule type" value="Genomic_DNA"/>
</dbReference>
<evidence type="ECO:0000313" key="7">
    <source>
        <dbReference type="Proteomes" id="UP000247594"/>
    </source>
</evidence>
<evidence type="ECO:0000313" key="4">
    <source>
        <dbReference type="EMBL" id="RZN55761.1"/>
    </source>
</evidence>
<proteinExistence type="predicted"/>
<reference evidence="3 7" key="2">
    <citation type="submission" date="2018-06" db="EMBL/GenBank/DDBJ databases">
        <authorList>
            <person name="Teymurazov M."/>
            <person name="Kislichkina A."/>
            <person name="Abaymova A."/>
            <person name="Mukhina T."/>
            <person name="Mayskaya N."/>
            <person name="Svetoch E."/>
            <person name="Bogun A."/>
        </authorList>
    </citation>
    <scope>NUCLEOTIDE SEQUENCE [LARGE SCALE GENOMIC DNA]</scope>
    <source>
        <strain evidence="3 7">SCPM-O-B-8406</strain>
    </source>
</reference>
<dbReference type="Proteomes" id="UP000247594">
    <property type="component" value="Unassembled WGS sequence"/>
</dbReference>
<evidence type="ECO:0000313" key="2">
    <source>
        <dbReference type="EMBL" id="AFA45137.1"/>
    </source>
</evidence>
<dbReference type="EMBL" id="JN627910">
    <property type="protein sequence ID" value="AFA45137.1"/>
    <property type="molecule type" value="Genomic_DNA"/>
</dbReference>
<dbReference type="EMBL" id="UGHK01000002">
    <property type="protein sequence ID" value="STO71810.1"/>
    <property type="molecule type" value="Genomic_DNA"/>
</dbReference>
<evidence type="ECO:0000313" key="9">
    <source>
        <dbReference type="Proteomes" id="UP000294229"/>
    </source>
</evidence>
<sequence length="257" mass="28860">MIDCQWLHNQIDLHCHKVTSLNGSAGVCVQTNHKWLDGSLLSFYIIPQGEQLLITDDCDTLFHFHTTGLIEHKRSWKKIKDKLNTVHTDIALEDDGEILCITTQEKATYAIADYTSALCGLMHYERELAGIPMQVNHLADEVELYLKAWKPYAKFTRSPKVNGISGHSYTLDFQLDDQLIMAINPTPNAVGSVMRKAGDILSGNDLAGRKMLVVVDDRSDQLFEQKAEEEIQIIASLVKAVPLSRLIEISAKTNQIQ</sequence>
<gene>
    <name evidence="3" type="ORF">DM482_11010</name>
    <name evidence="4" type="ORF">EIG79_11015</name>
    <name evidence="5" type="ORF">NCTC11296_01723</name>
    <name evidence="6" type="ORF">NCTC11296_02190</name>
</gene>